<dbReference type="EMBL" id="DSQF01000028">
    <property type="protein sequence ID" value="HGZ44444.1"/>
    <property type="molecule type" value="Genomic_DNA"/>
</dbReference>
<comment type="caution">
    <text evidence="3">The sequence shown here is derived from an EMBL/GenBank/DDBJ whole genome shotgun (WGS) entry which is preliminary data.</text>
</comment>
<feature type="chain" id="PRO_5032940671" evidence="1">
    <location>
        <begin position="25"/>
        <end position="209"/>
    </location>
</feature>
<keyword evidence="1" id="KW-0732">Signal</keyword>
<dbReference type="InterPro" id="IPR001322">
    <property type="entry name" value="Lamin_tail_dom"/>
</dbReference>
<dbReference type="PROSITE" id="PS51257">
    <property type="entry name" value="PROKAR_LIPOPROTEIN"/>
    <property type="match status" value="1"/>
</dbReference>
<reference evidence="3" key="1">
    <citation type="journal article" date="2020" name="mSystems">
        <title>Genome- and Community-Level Interaction Insights into Carbon Utilization and Element Cycling Functions of Hydrothermarchaeota in Hydrothermal Sediment.</title>
        <authorList>
            <person name="Zhou Z."/>
            <person name="Liu Y."/>
            <person name="Xu W."/>
            <person name="Pan J."/>
            <person name="Luo Z.H."/>
            <person name="Li M."/>
        </authorList>
    </citation>
    <scope>NUCLEOTIDE SEQUENCE [LARGE SCALE GENOMIC DNA]</scope>
    <source>
        <strain evidence="3">SpSt-381</strain>
    </source>
</reference>
<dbReference type="InterPro" id="IPR036415">
    <property type="entry name" value="Lamin_tail_dom_sf"/>
</dbReference>
<feature type="domain" description="LTD" evidence="2">
    <location>
        <begin position="14"/>
        <end position="142"/>
    </location>
</feature>
<proteinExistence type="predicted"/>
<name>A0A832I3E9_UNCEI</name>
<protein>
    <submittedName>
        <fullName evidence="3">Lamin tail domain-containing protein</fullName>
    </submittedName>
</protein>
<sequence length="209" mass="21819">MRLAMLLTLLALACQLPAAASACASPLRLNEILAGPARDWDGSGAFSSRDDEWVEVVNTGPGTLDLAGHILTDGDSIPRFALSGTLGPGERLLVTGRMAYDWERANGQPAFGLSLGNSGDAVLLWEVAGADTVLVDAYAYRSHEAAADRSVARVPDGTGAWALMDGLNPYAGSTPPLATGCSPTPGAANGCGSTPVRHERWGALKRRYR</sequence>
<evidence type="ECO:0000259" key="2">
    <source>
        <dbReference type="PROSITE" id="PS51841"/>
    </source>
</evidence>
<evidence type="ECO:0000313" key="3">
    <source>
        <dbReference type="EMBL" id="HGZ44444.1"/>
    </source>
</evidence>
<dbReference type="PROSITE" id="PS51841">
    <property type="entry name" value="LTD"/>
    <property type="match status" value="1"/>
</dbReference>
<accession>A0A832I3E9</accession>
<gene>
    <name evidence="3" type="ORF">ENR23_13690</name>
</gene>
<dbReference type="Pfam" id="PF00932">
    <property type="entry name" value="LTD"/>
    <property type="match status" value="1"/>
</dbReference>
<feature type="signal peptide" evidence="1">
    <location>
        <begin position="1"/>
        <end position="24"/>
    </location>
</feature>
<dbReference type="SUPFAM" id="SSF74853">
    <property type="entry name" value="Lamin A/C globular tail domain"/>
    <property type="match status" value="1"/>
</dbReference>
<organism evidence="3">
    <name type="scientific">Eiseniibacteriota bacterium</name>
    <dbReference type="NCBI Taxonomy" id="2212470"/>
    <lineage>
        <taxon>Bacteria</taxon>
        <taxon>Candidatus Eiseniibacteriota</taxon>
    </lineage>
</organism>
<dbReference type="AlphaFoldDB" id="A0A832I3E9"/>
<evidence type="ECO:0000256" key="1">
    <source>
        <dbReference type="SAM" id="SignalP"/>
    </source>
</evidence>